<evidence type="ECO:0000313" key="2">
    <source>
        <dbReference type="EMBL" id="SVA97786.1"/>
    </source>
</evidence>
<dbReference type="InterPro" id="IPR049447">
    <property type="entry name" value="A9CJY8-like_N"/>
</dbReference>
<feature type="domain" description="A9CJY8-like N-terminal" evidence="1">
    <location>
        <begin position="163"/>
        <end position="206"/>
    </location>
</feature>
<sequence length="271" mass="30934">MGRPFYSHAQMSRALELHVRGLGLTEIRDRVSSGKASPSLRTVSYWIKRFRTMSHEELMLEQTIEWHLLDTYGLPWEALSLIRRLSSKGLPSKRRARWWWRLSMAKPELSDDVLLSMSDRCVVYQHMSLLKTGVPDWSKVWDQIRGGENGKDVKAVEYHCLPEKYALCEFPSEGVLPEWIGGSGFISITQTPGRISVICEEGPIPSHDIEGIKIVRGWYCVRTDSDKWPCIGEAENLVVSTGDSVYILLQARDGEHVKEILDNTEITFVSQ</sequence>
<accession>A0A382A8B1</accession>
<dbReference type="InterPro" id="IPR045865">
    <property type="entry name" value="ACT-like_dom_sf"/>
</dbReference>
<dbReference type="AlphaFoldDB" id="A0A382A8B1"/>
<organism evidence="2">
    <name type="scientific">marine metagenome</name>
    <dbReference type="NCBI Taxonomy" id="408172"/>
    <lineage>
        <taxon>unclassified sequences</taxon>
        <taxon>metagenomes</taxon>
        <taxon>ecological metagenomes</taxon>
    </lineage>
</organism>
<evidence type="ECO:0000259" key="1">
    <source>
        <dbReference type="Pfam" id="PF21631"/>
    </source>
</evidence>
<dbReference type="SUPFAM" id="SSF55021">
    <property type="entry name" value="ACT-like"/>
    <property type="match status" value="1"/>
</dbReference>
<gene>
    <name evidence="2" type="ORF">METZ01_LOCUS150640</name>
</gene>
<reference evidence="2" key="1">
    <citation type="submission" date="2018-05" db="EMBL/GenBank/DDBJ databases">
        <authorList>
            <person name="Lanie J.A."/>
            <person name="Ng W.-L."/>
            <person name="Kazmierczak K.M."/>
            <person name="Andrzejewski T.M."/>
            <person name="Davidsen T.M."/>
            <person name="Wayne K.J."/>
            <person name="Tettelin H."/>
            <person name="Glass J.I."/>
            <person name="Rusch D."/>
            <person name="Podicherti R."/>
            <person name="Tsui H.-C.T."/>
            <person name="Winkler M.E."/>
        </authorList>
    </citation>
    <scope>NUCLEOTIDE SEQUENCE</scope>
</reference>
<dbReference type="Gene3D" id="3.30.2130.10">
    <property type="entry name" value="VC0802-like"/>
    <property type="match status" value="1"/>
</dbReference>
<protein>
    <recommendedName>
        <fullName evidence="1">A9CJY8-like N-terminal domain-containing protein</fullName>
    </recommendedName>
</protein>
<name>A0A382A8B1_9ZZZZ</name>
<dbReference type="EMBL" id="UINC01024345">
    <property type="protein sequence ID" value="SVA97786.1"/>
    <property type="molecule type" value="Genomic_DNA"/>
</dbReference>
<dbReference type="Pfam" id="PF21631">
    <property type="entry name" value="A9CJY8-like_N"/>
    <property type="match status" value="1"/>
</dbReference>
<proteinExistence type="predicted"/>